<name>A0A2I0QVH8_9BACI</name>
<comment type="caution">
    <text evidence="2">The sequence shown here is derived from an EMBL/GenBank/DDBJ whole genome shotgun (WGS) entry which is preliminary data.</text>
</comment>
<keyword evidence="1" id="KW-0812">Transmembrane</keyword>
<accession>A0A2I0QVH8</accession>
<keyword evidence="3" id="KW-1185">Reference proteome</keyword>
<reference evidence="2 3" key="1">
    <citation type="submission" date="2017-06" db="EMBL/GenBank/DDBJ databases">
        <title>the draft geome sequence of Illustriluteabacillus marina B3227.</title>
        <authorList>
            <person name="He R.-H."/>
            <person name="Du Z.-J."/>
        </authorList>
    </citation>
    <scope>NUCLEOTIDE SEQUENCE [LARGE SCALE GENOMIC DNA]</scope>
    <source>
        <strain evidence="2 3">B3227</strain>
    </source>
</reference>
<dbReference type="OrthoDB" id="2440739at2"/>
<protein>
    <submittedName>
        <fullName evidence="2">DUF2929 domain-containing protein</fullName>
    </submittedName>
</protein>
<keyword evidence="1" id="KW-0472">Membrane</keyword>
<gene>
    <name evidence="2" type="ORF">CEY16_00835</name>
</gene>
<organism evidence="2 3">
    <name type="scientific">Halalkalibacillus sediminis</name>
    <dbReference type="NCBI Taxonomy" id="2018042"/>
    <lineage>
        <taxon>Bacteria</taxon>
        <taxon>Bacillati</taxon>
        <taxon>Bacillota</taxon>
        <taxon>Bacilli</taxon>
        <taxon>Bacillales</taxon>
        <taxon>Bacillaceae</taxon>
        <taxon>Halalkalibacillus</taxon>
    </lineage>
</organism>
<sequence>MRLFWTAFWSFLLSFMIVYVISAMNEGTFSVVSGVVMASAFTVVAILLSEVIITDDAAE</sequence>
<evidence type="ECO:0000313" key="2">
    <source>
        <dbReference type="EMBL" id="PKR78335.1"/>
    </source>
</evidence>
<evidence type="ECO:0000256" key="1">
    <source>
        <dbReference type="SAM" id="Phobius"/>
    </source>
</evidence>
<dbReference type="EMBL" id="PJNH01000001">
    <property type="protein sequence ID" value="PKR78335.1"/>
    <property type="molecule type" value="Genomic_DNA"/>
</dbReference>
<dbReference type="InterPro" id="IPR021324">
    <property type="entry name" value="DUF2929"/>
</dbReference>
<dbReference type="AlphaFoldDB" id="A0A2I0QVH8"/>
<dbReference type="Pfam" id="PF11151">
    <property type="entry name" value="DUF2929"/>
    <property type="match status" value="1"/>
</dbReference>
<dbReference type="Proteomes" id="UP000243524">
    <property type="component" value="Unassembled WGS sequence"/>
</dbReference>
<keyword evidence="1" id="KW-1133">Transmembrane helix</keyword>
<proteinExistence type="predicted"/>
<dbReference type="RefSeq" id="WP_101330079.1">
    <property type="nucleotide sequence ID" value="NZ_PJNH01000001.1"/>
</dbReference>
<feature type="transmembrane region" description="Helical" evidence="1">
    <location>
        <begin position="32"/>
        <end position="53"/>
    </location>
</feature>
<evidence type="ECO:0000313" key="3">
    <source>
        <dbReference type="Proteomes" id="UP000243524"/>
    </source>
</evidence>